<dbReference type="GO" id="GO:0016887">
    <property type="term" value="F:ATP hydrolysis activity"/>
    <property type="evidence" value="ECO:0007669"/>
    <property type="project" value="InterPro"/>
</dbReference>
<dbReference type="Proteomes" id="UP000006045">
    <property type="component" value="Plasmid pMP-R124"/>
</dbReference>
<accession>K0X005</accession>
<geneLocation type="plasmid" evidence="3 5">
    <name>pMP-R124</name>
</geneLocation>
<dbReference type="Pfam" id="PF00437">
    <property type="entry name" value="T2SSE"/>
    <property type="match status" value="1"/>
</dbReference>
<name>K0X005_PSEFL</name>
<dbReference type="InterPro" id="IPR050921">
    <property type="entry name" value="T4SS_GSP_E_ATPase"/>
</dbReference>
<evidence type="ECO:0000256" key="1">
    <source>
        <dbReference type="ARBA" id="ARBA00006611"/>
    </source>
</evidence>
<organism evidence="3">
    <name type="scientific">Pseudomonas fluorescens R124</name>
    <dbReference type="NCBI Taxonomy" id="743713"/>
    <lineage>
        <taxon>Bacteria</taxon>
        <taxon>Pseudomonadati</taxon>
        <taxon>Pseudomonadota</taxon>
        <taxon>Gammaproteobacteria</taxon>
        <taxon>Pseudomonadales</taxon>
        <taxon>Pseudomonadaceae</taxon>
        <taxon>Pseudomonas</taxon>
    </lineage>
</organism>
<reference evidence="4 5" key="2">
    <citation type="submission" date="2012-08" db="EMBL/GenBank/DDBJ databases">
        <title>The genome of cave-isolated P. fluorescens strain R124 demonstrates phenotypic adaptation to the mineral environment.</title>
        <authorList>
            <person name="Barton M.D."/>
            <person name="Petronio M."/>
            <person name="Giarrizzo J.G."/>
            <person name="Bowling B.V."/>
            <person name="Barton H.A."/>
        </authorList>
    </citation>
    <scope>NUCLEOTIDE SEQUENCE [LARGE SCALE GENOMIC DNA]</scope>
    <source>
        <strain evidence="4 5">R124</strain>
        <plasmid evidence="4 5">pMP-R124</plasmid>
    </source>
</reference>
<keyword evidence="3" id="KW-0614">Plasmid</keyword>
<feature type="domain" description="Bacterial type II secretion system protein E" evidence="2">
    <location>
        <begin position="75"/>
        <end position="267"/>
    </location>
</feature>
<evidence type="ECO:0000259" key="2">
    <source>
        <dbReference type="Pfam" id="PF00437"/>
    </source>
</evidence>
<dbReference type="EMBL" id="JQ737005">
    <property type="protein sequence ID" value="AFS51704.1"/>
    <property type="molecule type" value="Genomic_DNA"/>
</dbReference>
<reference evidence="3" key="1">
    <citation type="submission" date="2012-03" db="EMBL/GenBank/DDBJ databases">
        <title>The genome of cave-isolated P. fluorescens strain R124 demonstrates phenotypic adaptation to the mineral environment.</title>
        <authorList>
            <person name="Barton M.D."/>
            <person name="Petronio M."/>
            <person name="Giarrizzo J.G."/>
            <person name="Bowling B."/>
            <person name="Barton H.A."/>
        </authorList>
    </citation>
    <scope>NUCLEOTIDE SEQUENCE</scope>
    <source>
        <strain evidence="3">R124</strain>
        <plasmid evidence="3">pMP-R124</plasmid>
    </source>
</reference>
<dbReference type="PANTHER" id="PTHR30486">
    <property type="entry name" value="TWITCHING MOTILITY PROTEIN PILT"/>
    <property type="match status" value="1"/>
</dbReference>
<dbReference type="SUPFAM" id="SSF52540">
    <property type="entry name" value="P-loop containing nucleoside triphosphate hydrolases"/>
    <property type="match status" value="1"/>
</dbReference>
<dbReference type="RefSeq" id="WP_003230021.1">
    <property type="nucleotide sequence ID" value="NC_022437.1"/>
</dbReference>
<dbReference type="PANTHER" id="PTHR30486:SF6">
    <property type="entry name" value="TYPE IV PILUS RETRACTATION ATPASE PILT"/>
    <property type="match status" value="1"/>
</dbReference>
<proteinExistence type="inferred from homology"/>
<evidence type="ECO:0000313" key="3">
    <source>
        <dbReference type="EMBL" id="AFS51704.1"/>
    </source>
</evidence>
<comment type="similarity">
    <text evidence="1">Belongs to the GSP E family.</text>
</comment>
<dbReference type="HOGENOM" id="CLU_050857_1_0_6"/>
<protein>
    <submittedName>
        <fullName evidence="3">PilU</fullName>
    </submittedName>
</protein>
<gene>
    <name evidence="3" type="primary">pilU</name>
    <name evidence="3" type="ORF">I1A_000028</name>
</gene>
<evidence type="ECO:0000313" key="4">
    <source>
        <dbReference type="EMBL" id="EJZ60949.1"/>
    </source>
</evidence>
<dbReference type="InterPro" id="IPR027417">
    <property type="entry name" value="P-loop_NTPase"/>
</dbReference>
<dbReference type="AlphaFoldDB" id="K0X005"/>
<dbReference type="InterPro" id="IPR001482">
    <property type="entry name" value="T2SS/T4SS_dom"/>
</dbReference>
<evidence type="ECO:0000313" key="5">
    <source>
        <dbReference type="Proteomes" id="UP000006045"/>
    </source>
</evidence>
<sequence>MTGLQSVISTSDWLDLYVSNSFADVTDLAGAANSRVPVPESWKSDVQEILLLCQKGQQDAGAPEFSILHGKDVYRVTHLDSTEPGGTYVLRRSKAQIRNYRGLGIPTYYAEAMLDPKATGLMLICGGFGVGKTSTGASWVVERHKLHGGVSLAIEDPIETAIDGLHGNGRCIAINASRHKGGYREHLIRGLRSGVDFIFLGEIRDSDTAYEALKASSNGELIAATLHAASIPVALERLIFLAEQHTTSGAKLLAESLLGVSWQDLTVTKGQGGQDFKRLSIETLLVGGESAAGVREKIRSGQITAIAQEVEQQAARAIWGANKPT</sequence>
<dbReference type="Gene3D" id="3.40.50.300">
    <property type="entry name" value="P-loop containing nucleotide triphosphate hydrolases"/>
    <property type="match status" value="1"/>
</dbReference>
<dbReference type="EMBL" id="CM001562">
    <property type="protein sequence ID" value="EJZ60949.1"/>
    <property type="molecule type" value="Genomic_DNA"/>
</dbReference>
<dbReference type="OrthoDB" id="5442742at2"/>